<feature type="transmembrane region" description="Helical" evidence="14">
    <location>
        <begin position="167"/>
        <end position="189"/>
    </location>
</feature>
<dbReference type="Pfam" id="PF00474">
    <property type="entry name" value="SSF"/>
    <property type="match status" value="1"/>
</dbReference>
<dbReference type="PANTHER" id="PTHR48086">
    <property type="entry name" value="SODIUM/PROLINE SYMPORTER-RELATED"/>
    <property type="match status" value="1"/>
</dbReference>
<evidence type="ECO:0000256" key="11">
    <source>
        <dbReference type="ARBA" id="ARBA00023201"/>
    </source>
</evidence>
<dbReference type="InterPro" id="IPR038377">
    <property type="entry name" value="Na/Glc_symporter_sf"/>
</dbReference>
<evidence type="ECO:0000256" key="9">
    <source>
        <dbReference type="ARBA" id="ARBA00023065"/>
    </source>
</evidence>
<evidence type="ECO:0008006" key="17">
    <source>
        <dbReference type="Google" id="ProtNLM"/>
    </source>
</evidence>
<dbReference type="InterPro" id="IPR001734">
    <property type="entry name" value="Na/solute_symporter"/>
</dbReference>
<dbReference type="Gene3D" id="1.20.1730.10">
    <property type="entry name" value="Sodium/glucose cotransporter"/>
    <property type="match status" value="1"/>
</dbReference>
<keyword evidence="3" id="KW-0813">Transport</keyword>
<organism evidence="15 16">
    <name type="scientific">Thalassobacterium sedimentorum</name>
    <dbReference type="NCBI Taxonomy" id="3041258"/>
    <lineage>
        <taxon>Bacteria</taxon>
        <taxon>Pseudomonadati</taxon>
        <taxon>Verrucomicrobiota</taxon>
        <taxon>Opitutia</taxon>
        <taxon>Puniceicoccales</taxon>
        <taxon>Coraliomargaritaceae</taxon>
        <taxon>Thalassobacterium</taxon>
    </lineage>
</organism>
<evidence type="ECO:0000256" key="7">
    <source>
        <dbReference type="ARBA" id="ARBA00022989"/>
    </source>
</evidence>
<sequence length="682" mass="75822">MHWIDWSIIGLLLLLMVVIAFGTHKLTRSVADFLAANRSCGRYLLTMASGMSGLGAITIAANFEKFYEAGFPAIWWGTLMAPLGLVLALSGFVIYRYRETRAMTMAQFFEMRYSRRFRVFAGFLACFSGILNYGIFPAVTARFLIYFTGLPTEFTLLGMELPTMAPVMLFMLSLALILTLSGGQIAVVVTDFCQGLFVQIALLVIFFVVASQISWSDLITGLQTAAPDQSRINPFKQEKTEGFNMWFFFISAALSIYSFKAWQGSQGYNASAKSPHEAKMAGILGEFRGQVLFLLSTLVPLYIFAMLALPEFAPQAAVVNETIATIGSEQIQKQMLVPVGISQLLPVGVMGMFAAVVIAAAVSTDDTYLHSWGSIFIQDVVMPLRKKPLSKRAHMLLLRGAIFGVAAFAFFFSLLFPLNEYIYMYFQITGAIFLGGAGSVILGGLYWKRGSVEGAWASMIIGSSLAVTAVVLRNIIWPHFLEGWKLAYPNLIWLQELPEKFPFNGMQMSLIVAIAGSSSYILFSLLSKRPPVDMDKLLHRGKYSVEAVGHHPMSKPGDLIPSVSEPVELRLRDKIWRRLGVNDDFTRGDKAIYIFKIAWVMFFFTVFLVGSLIAMFVDIPDSIWITWWGIKVSITIVVGLAFTVWFLIGGVHDLIDMIRTLKNVDRDANDDGHVAGEDHLQE</sequence>
<feature type="transmembrane region" description="Helical" evidence="14">
    <location>
        <begin position="117"/>
        <end position="147"/>
    </location>
</feature>
<keyword evidence="7 14" id="KW-1133">Transmembrane helix</keyword>
<comment type="catalytic activity">
    <reaction evidence="12">
        <text>L-proline(in) + Na(+)(in) = L-proline(out) + Na(+)(out)</text>
        <dbReference type="Rhea" id="RHEA:28967"/>
        <dbReference type="ChEBI" id="CHEBI:29101"/>
        <dbReference type="ChEBI" id="CHEBI:60039"/>
    </reaction>
</comment>
<keyword evidence="6" id="KW-0769">Symport</keyword>
<dbReference type="PANTHER" id="PTHR48086:SF3">
    <property type="entry name" value="SODIUM_PROLINE SYMPORTER"/>
    <property type="match status" value="1"/>
</dbReference>
<feature type="transmembrane region" description="Helical" evidence="14">
    <location>
        <begin position="243"/>
        <end position="259"/>
    </location>
</feature>
<keyword evidence="11" id="KW-0739">Sodium transport</keyword>
<dbReference type="EMBL" id="JARXIC010000001">
    <property type="protein sequence ID" value="MDQ8192799.1"/>
    <property type="molecule type" value="Genomic_DNA"/>
</dbReference>
<keyword evidence="4" id="KW-1003">Cell membrane</keyword>
<comment type="subcellular location">
    <subcellularLocation>
        <location evidence="1">Cell membrane</location>
        <topology evidence="1">Multi-pass membrane protein</topology>
    </subcellularLocation>
</comment>
<evidence type="ECO:0000256" key="10">
    <source>
        <dbReference type="ARBA" id="ARBA00023136"/>
    </source>
</evidence>
<feature type="transmembrane region" description="Helical" evidence="14">
    <location>
        <begin position="597"/>
        <end position="617"/>
    </location>
</feature>
<keyword evidence="8" id="KW-0915">Sodium</keyword>
<feature type="transmembrane region" description="Helical" evidence="14">
    <location>
        <begin position="73"/>
        <end position="97"/>
    </location>
</feature>
<feature type="transmembrane region" description="Helical" evidence="14">
    <location>
        <begin position="422"/>
        <end position="447"/>
    </location>
</feature>
<comment type="caution">
    <text evidence="15">The sequence shown here is derived from an EMBL/GenBank/DDBJ whole genome shotgun (WGS) entry which is preliminary data.</text>
</comment>
<accession>A0ABU1AE96</accession>
<evidence type="ECO:0000313" key="16">
    <source>
        <dbReference type="Proteomes" id="UP001243717"/>
    </source>
</evidence>
<dbReference type="Proteomes" id="UP001243717">
    <property type="component" value="Unassembled WGS sequence"/>
</dbReference>
<comment type="similarity">
    <text evidence="2 13">Belongs to the sodium:solute symporter (SSF) (TC 2.A.21) family.</text>
</comment>
<feature type="transmembrane region" description="Helical" evidence="14">
    <location>
        <begin position="396"/>
        <end position="416"/>
    </location>
</feature>
<evidence type="ECO:0000256" key="1">
    <source>
        <dbReference type="ARBA" id="ARBA00004651"/>
    </source>
</evidence>
<feature type="transmembrane region" description="Helical" evidence="14">
    <location>
        <begin position="506"/>
        <end position="526"/>
    </location>
</feature>
<name>A0ABU1AE96_9BACT</name>
<feature type="transmembrane region" description="Helical" evidence="14">
    <location>
        <begin position="6"/>
        <end position="23"/>
    </location>
</feature>
<dbReference type="InterPro" id="IPR050277">
    <property type="entry name" value="Sodium:Solute_Symporter"/>
</dbReference>
<protein>
    <recommendedName>
        <fullName evidence="17">Sodium:solute symporter</fullName>
    </recommendedName>
</protein>
<keyword evidence="9" id="KW-0406">Ion transport</keyword>
<keyword evidence="5 14" id="KW-0812">Transmembrane</keyword>
<gene>
    <name evidence="15" type="ORF">QEH59_00080</name>
</gene>
<feature type="transmembrane region" description="Helical" evidence="14">
    <location>
        <begin position="196"/>
        <end position="215"/>
    </location>
</feature>
<evidence type="ECO:0000256" key="13">
    <source>
        <dbReference type="RuleBase" id="RU362091"/>
    </source>
</evidence>
<evidence type="ECO:0000256" key="14">
    <source>
        <dbReference type="SAM" id="Phobius"/>
    </source>
</evidence>
<feature type="transmembrane region" description="Helical" evidence="14">
    <location>
        <begin position="43"/>
        <end position="61"/>
    </location>
</feature>
<dbReference type="PROSITE" id="PS50283">
    <property type="entry name" value="NA_SOLUT_SYMP_3"/>
    <property type="match status" value="1"/>
</dbReference>
<evidence type="ECO:0000256" key="3">
    <source>
        <dbReference type="ARBA" id="ARBA00022448"/>
    </source>
</evidence>
<feature type="transmembrane region" description="Helical" evidence="14">
    <location>
        <begin position="623"/>
        <end position="648"/>
    </location>
</feature>
<evidence type="ECO:0000256" key="12">
    <source>
        <dbReference type="ARBA" id="ARBA00033708"/>
    </source>
</evidence>
<feature type="transmembrane region" description="Helical" evidence="14">
    <location>
        <begin position="291"/>
        <end position="309"/>
    </location>
</feature>
<evidence type="ECO:0000256" key="2">
    <source>
        <dbReference type="ARBA" id="ARBA00006434"/>
    </source>
</evidence>
<evidence type="ECO:0000256" key="5">
    <source>
        <dbReference type="ARBA" id="ARBA00022692"/>
    </source>
</evidence>
<reference evidence="15 16" key="1">
    <citation type="submission" date="2023-04" db="EMBL/GenBank/DDBJ databases">
        <title>A novel bacteria isolated from coastal sediment.</title>
        <authorList>
            <person name="Liu X.-J."/>
            <person name="Du Z.-J."/>
        </authorList>
    </citation>
    <scope>NUCLEOTIDE SEQUENCE [LARGE SCALE GENOMIC DNA]</scope>
    <source>
        <strain evidence="15 16">SDUM461004</strain>
    </source>
</reference>
<evidence type="ECO:0000313" key="15">
    <source>
        <dbReference type="EMBL" id="MDQ8192799.1"/>
    </source>
</evidence>
<keyword evidence="16" id="KW-1185">Reference proteome</keyword>
<feature type="transmembrane region" description="Helical" evidence="14">
    <location>
        <begin position="454"/>
        <end position="476"/>
    </location>
</feature>
<evidence type="ECO:0000256" key="6">
    <source>
        <dbReference type="ARBA" id="ARBA00022847"/>
    </source>
</evidence>
<keyword evidence="10 14" id="KW-0472">Membrane</keyword>
<proteinExistence type="inferred from homology"/>
<evidence type="ECO:0000256" key="8">
    <source>
        <dbReference type="ARBA" id="ARBA00023053"/>
    </source>
</evidence>
<feature type="transmembrane region" description="Helical" evidence="14">
    <location>
        <begin position="344"/>
        <end position="362"/>
    </location>
</feature>
<evidence type="ECO:0000256" key="4">
    <source>
        <dbReference type="ARBA" id="ARBA00022475"/>
    </source>
</evidence>